<reference evidence="1 2" key="1">
    <citation type="journal article" date="2014" name="BMC Vet. Res.">
        <title>First report of Corynebacterium pseudotuberculosis from caseous lymphadenitis lesions in Black Alentejano pig (Sus scrofa domesticus).</title>
        <authorList>
            <person name="Oliveira M."/>
            <person name="Barroco C."/>
            <person name="Mottola C."/>
            <person name="Santos R."/>
            <person name="Lemsaddek A."/>
            <person name="Tavares L."/>
            <person name="Semedo-Lemsaddek T."/>
        </authorList>
    </citation>
    <scope>NUCLEOTIDE SEQUENCE [LARGE SCALE GENOMIC DNA]</scope>
    <source>
        <strain evidence="1 2">PO100/5</strain>
    </source>
</reference>
<reference evidence="1 2" key="3">
    <citation type="journal article" date="2020" name="Int. J. Syst. Evol. Microbiol.">
        <title>Corynebacterium silvaticum sp. nov., a unique group of NTTB corynebacteria in wild boar and roe deer.</title>
        <authorList>
            <person name="Dangel A."/>
            <person name="Berger A."/>
            <person name="Rau J."/>
            <person name="Eisenberg T."/>
            <person name="Kampfer P."/>
            <person name="Margos G."/>
            <person name="Contzen M."/>
            <person name="Busse H.J."/>
            <person name="Konrad R."/>
            <person name="Peters M."/>
            <person name="Sting R."/>
            <person name="Sing A."/>
        </authorList>
    </citation>
    <scope>NUCLEOTIDE SEQUENCE [LARGE SCALE GENOMIC DNA]</scope>
    <source>
        <strain evidence="1 2">PO100/5</strain>
    </source>
</reference>
<dbReference type="EMBL" id="CP021417">
    <property type="protein sequence ID" value="ARU46133.1"/>
    <property type="molecule type" value="Genomic_DNA"/>
</dbReference>
<protein>
    <recommendedName>
        <fullName evidence="3">FCS-type domain-containing protein</fullName>
    </recommendedName>
</protein>
<reference evidence="1 2" key="2">
    <citation type="journal article" date="2020" name="Antonie Van Leeuwenhoek">
        <title>Phylogenomic characterisation of a novel corynebacterial species pathogenic to animals.</title>
        <authorList>
            <person name="Moller J."/>
            <person name="Musella L."/>
            <person name="Melnikov V."/>
            <person name="Geissdorfer W."/>
            <person name="Burkovski A."/>
            <person name="Sangal V."/>
        </authorList>
    </citation>
    <scope>NUCLEOTIDE SEQUENCE [LARGE SCALE GENOMIC DNA]</scope>
    <source>
        <strain evidence="1 2">PO100/5</strain>
    </source>
</reference>
<reference evidence="1 2" key="4">
    <citation type="journal article" date="2020" name="PLoS ONE">
        <title>Taxonomic classification of strain PO100/5 shows a broader geographic distribution and genetic markers of the recently described Corynebacterium silvaticum.</title>
        <authorList>
            <person name="Viana M.V.C."/>
            <person name="Profeta R."/>
            <person name="da Silva A.L."/>
            <person name="Hurtado R."/>
            <person name="Cerqueira J.C."/>
            <person name="Ribeiro B.F.S."/>
            <person name="Almeida M.O."/>
            <person name="Morais-Rodrigues F."/>
            <person name="Soares S.C."/>
            <person name="Oliveira M."/>
            <person name="Tavares L."/>
            <person name="Figueiredo H."/>
            <person name="Wattam A.R."/>
            <person name="Barh D."/>
            <person name="Ghosh P."/>
            <person name="Silva A."/>
            <person name="Azevedo V."/>
        </authorList>
    </citation>
    <scope>NUCLEOTIDE SEQUENCE [LARGE SCALE GENOMIC DNA]</scope>
    <source>
        <strain evidence="1 2">PO100/5</strain>
    </source>
</reference>
<accession>A0A7Y4P7Z6</accession>
<evidence type="ECO:0008006" key="3">
    <source>
        <dbReference type="Google" id="ProtNLM"/>
    </source>
</evidence>
<dbReference type="AlphaFoldDB" id="A0A7Y4P7Z6"/>
<sequence length="108" mass="11930">MSTSRLNTCAWCGKEFASPGRGRPKKFCSHSCRQRAYEQRTASIGPAVPENAVVLRPERVSELRDSLFELRCAAEDIATASSEGADPTEMQQLCSELVALAKQIEKLR</sequence>
<dbReference type="GeneID" id="75009033"/>
<dbReference type="OrthoDB" id="4219687at2"/>
<organism evidence="1 2">
    <name type="scientific">Corynebacterium silvaticum</name>
    <dbReference type="NCBI Taxonomy" id="2320431"/>
    <lineage>
        <taxon>Bacteria</taxon>
        <taxon>Bacillati</taxon>
        <taxon>Actinomycetota</taxon>
        <taxon>Actinomycetes</taxon>
        <taxon>Mycobacteriales</taxon>
        <taxon>Corynebacteriaceae</taxon>
        <taxon>Corynebacterium</taxon>
    </lineage>
</organism>
<gene>
    <name evidence="1" type="ORF">CBE74_06140</name>
</gene>
<keyword evidence="2" id="KW-1185">Reference proteome</keyword>
<dbReference type="Proteomes" id="UP000195652">
    <property type="component" value="Chromosome"/>
</dbReference>
<evidence type="ECO:0000313" key="2">
    <source>
        <dbReference type="Proteomes" id="UP000195652"/>
    </source>
</evidence>
<name>A0A7Y4P7Z6_9CORY</name>
<dbReference type="RefSeq" id="WP_087453950.1">
    <property type="nucleotide sequence ID" value="NZ_CP021417.2"/>
</dbReference>
<proteinExistence type="predicted"/>
<dbReference type="KEGG" id="csil:CBE74_06140"/>
<evidence type="ECO:0000313" key="1">
    <source>
        <dbReference type="EMBL" id="ARU46133.1"/>
    </source>
</evidence>